<evidence type="ECO:0000313" key="3">
    <source>
        <dbReference type="Proteomes" id="UP000663838"/>
    </source>
</evidence>
<feature type="compositionally biased region" description="Acidic residues" evidence="1">
    <location>
        <begin position="37"/>
        <end position="60"/>
    </location>
</feature>
<dbReference type="AlphaFoldDB" id="A0A821THG8"/>
<reference evidence="2" key="1">
    <citation type="submission" date="2021-02" db="EMBL/GenBank/DDBJ databases">
        <authorList>
            <person name="Nowell W R."/>
        </authorList>
    </citation>
    <scope>NUCLEOTIDE SEQUENCE</scope>
</reference>
<evidence type="ECO:0000313" key="2">
    <source>
        <dbReference type="EMBL" id="CAF4874817.1"/>
    </source>
</evidence>
<dbReference type="Proteomes" id="UP000663838">
    <property type="component" value="Unassembled WGS sequence"/>
</dbReference>
<dbReference type="EMBL" id="CAJOBS010004135">
    <property type="protein sequence ID" value="CAF4874817.1"/>
    <property type="molecule type" value="Genomic_DNA"/>
</dbReference>
<organism evidence="2 3">
    <name type="scientific">Rotaria socialis</name>
    <dbReference type="NCBI Taxonomy" id="392032"/>
    <lineage>
        <taxon>Eukaryota</taxon>
        <taxon>Metazoa</taxon>
        <taxon>Spiralia</taxon>
        <taxon>Gnathifera</taxon>
        <taxon>Rotifera</taxon>
        <taxon>Eurotatoria</taxon>
        <taxon>Bdelloidea</taxon>
        <taxon>Philodinida</taxon>
        <taxon>Philodinidae</taxon>
        <taxon>Rotaria</taxon>
    </lineage>
</organism>
<evidence type="ECO:0000256" key="1">
    <source>
        <dbReference type="SAM" id="MobiDB-lite"/>
    </source>
</evidence>
<feature type="region of interest" description="Disordered" evidence="1">
    <location>
        <begin position="29"/>
        <end position="61"/>
    </location>
</feature>
<name>A0A821THG8_9BILA</name>
<protein>
    <submittedName>
        <fullName evidence="2">Uncharacterized protein</fullName>
    </submittedName>
</protein>
<proteinExistence type="predicted"/>
<sequence>MMSVILAKLEKNEQTSNKKFIALENMILQSTGSSQEQEQDWDEEEEIEEDGEEEEEEVEFESFSNFIPSQAAGPGNCLQSFSLPSSCPEEPKSKVQAVSLEDFELSEGFFKCNQFEFEYDPPEKTKAKFPLNIVWKDVRSVFRNMDTKHKTSFCDKDESLDPATPQLEISNELLKLPTAKGIKGPISAGGIIESSGSCCFQLVTAKGHEKDFGPYSWVVLNAS</sequence>
<comment type="caution">
    <text evidence="2">The sequence shown here is derived from an EMBL/GenBank/DDBJ whole genome shotgun (WGS) entry which is preliminary data.</text>
</comment>
<accession>A0A821THG8</accession>
<gene>
    <name evidence="2" type="ORF">TOA249_LOCUS28777</name>
</gene>